<evidence type="ECO:0000313" key="8">
    <source>
        <dbReference type="EMBL" id="KYR01119.1"/>
    </source>
</evidence>
<dbReference type="Pfam" id="PF07714">
    <property type="entry name" value="PK_Tyr_Ser-Thr"/>
    <property type="match status" value="1"/>
</dbReference>
<dbReference type="CDD" id="cd13999">
    <property type="entry name" value="STKc_MAP3K-like"/>
    <property type="match status" value="1"/>
</dbReference>
<evidence type="ECO:0000256" key="1">
    <source>
        <dbReference type="ARBA" id="ARBA00022527"/>
    </source>
</evidence>
<keyword evidence="3 4" id="KW-0067">ATP-binding</keyword>
<proteinExistence type="predicted"/>
<evidence type="ECO:0000313" key="9">
    <source>
        <dbReference type="Proteomes" id="UP000076078"/>
    </source>
</evidence>
<keyword evidence="6" id="KW-0472">Membrane</keyword>
<dbReference type="Pfam" id="PF24681">
    <property type="entry name" value="Kelch_KLHDC2_KLHL20_DRC7"/>
    <property type="match status" value="1"/>
</dbReference>
<dbReference type="AlphaFoldDB" id="A0A152A4G7"/>
<evidence type="ECO:0000256" key="3">
    <source>
        <dbReference type="ARBA" id="ARBA00022840"/>
    </source>
</evidence>
<dbReference type="PANTHER" id="PTHR44329">
    <property type="entry name" value="SERINE/THREONINE-PROTEIN KINASE TNNI3K-RELATED"/>
    <property type="match status" value="1"/>
</dbReference>
<feature type="region of interest" description="Disordered" evidence="5">
    <location>
        <begin position="255"/>
        <end position="295"/>
    </location>
</feature>
<keyword evidence="9" id="KW-1185">Reference proteome</keyword>
<dbReference type="Gene3D" id="2.120.10.80">
    <property type="entry name" value="Kelch-type beta propeller"/>
    <property type="match status" value="2"/>
</dbReference>
<dbReference type="Proteomes" id="UP000076078">
    <property type="component" value="Unassembled WGS sequence"/>
</dbReference>
<dbReference type="PROSITE" id="PS00108">
    <property type="entry name" value="PROTEIN_KINASE_ST"/>
    <property type="match status" value="1"/>
</dbReference>
<dbReference type="InterPro" id="IPR001245">
    <property type="entry name" value="Ser-Thr/Tyr_kinase_cat_dom"/>
</dbReference>
<feature type="compositionally biased region" description="Low complexity" evidence="5">
    <location>
        <begin position="385"/>
        <end position="405"/>
    </location>
</feature>
<feature type="region of interest" description="Disordered" evidence="5">
    <location>
        <begin position="1"/>
        <end position="38"/>
    </location>
</feature>
<keyword evidence="1" id="KW-0418">Kinase</keyword>
<dbReference type="InterPro" id="IPR015915">
    <property type="entry name" value="Kelch-typ_b-propeller"/>
</dbReference>
<protein>
    <submittedName>
        <fullName evidence="8">Kelch repeat-containing protein</fullName>
    </submittedName>
</protein>
<dbReference type="SUPFAM" id="SSF117281">
    <property type="entry name" value="Kelch motif"/>
    <property type="match status" value="1"/>
</dbReference>
<dbReference type="InterPro" id="IPR011043">
    <property type="entry name" value="Gal_Oxase/kelch_b-propeller"/>
</dbReference>
<organism evidence="8 9">
    <name type="scientific">Tieghemostelium lacteum</name>
    <name type="common">Slime mold</name>
    <name type="synonym">Dictyostelium lacteum</name>
    <dbReference type="NCBI Taxonomy" id="361077"/>
    <lineage>
        <taxon>Eukaryota</taxon>
        <taxon>Amoebozoa</taxon>
        <taxon>Evosea</taxon>
        <taxon>Eumycetozoa</taxon>
        <taxon>Dictyostelia</taxon>
        <taxon>Dictyosteliales</taxon>
        <taxon>Raperosteliaceae</taxon>
        <taxon>Tieghemostelium</taxon>
    </lineage>
</organism>
<dbReference type="InterPro" id="IPR017441">
    <property type="entry name" value="Protein_kinase_ATP_BS"/>
</dbReference>
<feature type="binding site" evidence="4">
    <location>
        <position position="804"/>
    </location>
    <ligand>
        <name>ATP</name>
        <dbReference type="ChEBI" id="CHEBI:30616"/>
    </ligand>
</feature>
<dbReference type="STRING" id="361077.A0A152A4G7"/>
<dbReference type="InParanoid" id="A0A152A4G7"/>
<feature type="transmembrane region" description="Helical" evidence="6">
    <location>
        <begin position="114"/>
        <end position="138"/>
    </location>
</feature>
<dbReference type="EMBL" id="LODT01000011">
    <property type="protein sequence ID" value="KYR01119.1"/>
    <property type="molecule type" value="Genomic_DNA"/>
</dbReference>
<evidence type="ECO:0000259" key="7">
    <source>
        <dbReference type="PROSITE" id="PS50011"/>
    </source>
</evidence>
<dbReference type="InterPro" id="IPR000719">
    <property type="entry name" value="Prot_kinase_dom"/>
</dbReference>
<accession>A0A152A4G7</accession>
<dbReference type="InterPro" id="IPR051681">
    <property type="entry name" value="Ser/Thr_Kinases-Pseudokinases"/>
</dbReference>
<feature type="compositionally biased region" description="Low complexity" evidence="5">
    <location>
        <begin position="259"/>
        <end position="279"/>
    </location>
</feature>
<feature type="region of interest" description="Disordered" evidence="5">
    <location>
        <begin position="342"/>
        <end position="417"/>
    </location>
</feature>
<evidence type="ECO:0000256" key="2">
    <source>
        <dbReference type="ARBA" id="ARBA00022741"/>
    </source>
</evidence>
<feature type="domain" description="Protein kinase" evidence="7">
    <location>
        <begin position="776"/>
        <end position="1028"/>
    </location>
</feature>
<dbReference type="SMART" id="SM00220">
    <property type="entry name" value="S_TKc"/>
    <property type="match status" value="1"/>
</dbReference>
<comment type="caution">
    <text evidence="8">The sequence shown here is derived from an EMBL/GenBank/DDBJ whole genome shotgun (WGS) entry which is preliminary data.</text>
</comment>
<keyword evidence="6" id="KW-0812">Transmembrane</keyword>
<dbReference type="Gene3D" id="1.10.510.10">
    <property type="entry name" value="Transferase(Phosphotransferase) domain 1"/>
    <property type="match status" value="1"/>
</dbReference>
<keyword evidence="1" id="KW-0808">Transferase</keyword>
<dbReference type="Gene3D" id="3.30.200.20">
    <property type="entry name" value="Phosphorylase Kinase, domain 1"/>
    <property type="match status" value="1"/>
</dbReference>
<sequence>MINNQNNKDKVDIPTKDTPVNHSNNNNNNNNSNTNNNVIIDNTTTKLIETEIQNNNTLIEELKSSKTLLDDLSNSPNSSQNGDLKKSNKIAGSTSTLARKSNDLLKSIFQTRSLGFGLTFIPLVFVQTVLIGSMIYFIGQSLSIQGIPLYLVAVVSVYLVLYLTERLRIRERVTGGTSNHHHLLRQSFGLKKSLGVIQLANGEEEGEDEDIILLSSDNPTLQSPSFRNKYNRDVKSMINFYETKNRALKTHLRSMSLNSQQSQPQQSQSQQSQSSSLVPPSSPEHNGGFNSTTHTIHQSYTTFPTHTFDLDPSTTYRNRFRNTVNRKTLPPDYYNQYLNYLIHENNPQPPPTSSSHLATPLPVHGLGSSDNENEETLNEQDSDISSTYSNSSNTSSQYQSPTQPQLSIEDPNNHNNNIKETKEELSQLENSKKVKSTINHFTKLSTGVEEKLDWTLATCSLSPPRASHTVTVYGQSLVLIGGEGLTDQNSNFIQFIDPERNITITPKITGSKSAPESIHSHDYCRIGNKLYLYGGLVAGKPSNKLFVLTIIDDSTVHWSQPRVNGSSPKPRYGHTLTRFGNRFILFGGYDDQTSFNDLNLLDPETMTWSSLETTGLPPSERYGHTTTILGEKLIIFGGKSSLTNKEFNDVHILQLDTFSWIQPIVHQNLEIPPERSHHSATRVGRNLIIVGGKREGVTLRDIWILSYKMQWSKVTGATPIPPHSHHALIKNGSKLFILGGKGSGNAGAPILDDIWFVNTVTLPITSSVQMVAYPDIKIEKEIGKGHFSKVWRGTWKGKDVAVKKINIIKEKGKEEIMNEFKSEVELLGTLQHPNLVTCYGYSLNPMCIVMEFLPTGNLFELIHAREHKLDSTLILQFAFDIARGMQHLHSRSIIHRDLKSSNLLLDKHFNVKIADLGIARETSFTQTMTTIGTVAWTAPEILRHESYNQKADVYSYAIVIWELLTGEEPYAGMPAMNAGILVASKELRPELPENCDPNWKKLVSMCWAEDPNKRPSFEDITNYLTKTF</sequence>
<dbReference type="SUPFAM" id="SSF50965">
    <property type="entry name" value="Galactose oxidase, central domain"/>
    <property type="match status" value="1"/>
</dbReference>
<dbReference type="InterPro" id="IPR008271">
    <property type="entry name" value="Ser/Thr_kinase_AS"/>
</dbReference>
<evidence type="ECO:0000256" key="6">
    <source>
        <dbReference type="SAM" id="Phobius"/>
    </source>
</evidence>
<dbReference type="PRINTS" id="PR00109">
    <property type="entry name" value="TYRKINASE"/>
</dbReference>
<keyword evidence="1" id="KW-0723">Serine/threonine-protein kinase</keyword>
<dbReference type="InterPro" id="IPR011009">
    <property type="entry name" value="Kinase-like_dom_sf"/>
</dbReference>
<feature type="compositionally biased region" description="Low complexity" evidence="5">
    <location>
        <begin position="17"/>
        <end position="38"/>
    </location>
</feature>
<name>A0A152A4G7_TIELA</name>
<dbReference type="SUPFAM" id="SSF56112">
    <property type="entry name" value="Protein kinase-like (PK-like)"/>
    <property type="match status" value="1"/>
</dbReference>
<dbReference type="GO" id="GO:0005524">
    <property type="term" value="F:ATP binding"/>
    <property type="evidence" value="ECO:0007669"/>
    <property type="project" value="UniProtKB-UniRule"/>
</dbReference>
<gene>
    <name evidence="8" type="ORF">DLAC_02221</name>
</gene>
<evidence type="ECO:0000256" key="4">
    <source>
        <dbReference type="PROSITE-ProRule" id="PRU10141"/>
    </source>
</evidence>
<evidence type="ECO:0000256" key="5">
    <source>
        <dbReference type="SAM" id="MobiDB-lite"/>
    </source>
</evidence>
<dbReference type="PROSITE" id="PS00107">
    <property type="entry name" value="PROTEIN_KINASE_ATP"/>
    <property type="match status" value="1"/>
</dbReference>
<dbReference type="OrthoDB" id="4062651at2759"/>
<feature type="compositionally biased region" description="Acidic residues" evidence="5">
    <location>
        <begin position="371"/>
        <end position="382"/>
    </location>
</feature>
<dbReference type="PROSITE" id="PS50011">
    <property type="entry name" value="PROTEIN_KINASE_DOM"/>
    <property type="match status" value="1"/>
</dbReference>
<dbReference type="GO" id="GO:0004674">
    <property type="term" value="F:protein serine/threonine kinase activity"/>
    <property type="evidence" value="ECO:0007669"/>
    <property type="project" value="UniProtKB-KW"/>
</dbReference>
<feature type="transmembrane region" description="Helical" evidence="6">
    <location>
        <begin position="144"/>
        <end position="163"/>
    </location>
</feature>
<reference evidence="8 9" key="1">
    <citation type="submission" date="2015-12" db="EMBL/GenBank/DDBJ databases">
        <title>Dictyostelia acquired genes for synthesis and detection of signals that induce cell-type specialization by lateral gene transfer from prokaryotes.</title>
        <authorList>
            <person name="Gloeckner G."/>
            <person name="Schaap P."/>
        </authorList>
    </citation>
    <scope>NUCLEOTIDE SEQUENCE [LARGE SCALE GENOMIC DNA]</scope>
    <source>
        <strain evidence="8 9">TK</strain>
    </source>
</reference>
<keyword evidence="2 4" id="KW-0547">Nucleotide-binding</keyword>
<keyword evidence="6" id="KW-1133">Transmembrane helix</keyword>